<dbReference type="CDD" id="cd04179">
    <property type="entry name" value="DPM_DPG-synthase_like"/>
    <property type="match status" value="1"/>
</dbReference>
<evidence type="ECO:0000313" key="3">
    <source>
        <dbReference type="Proteomes" id="UP000050430"/>
    </source>
</evidence>
<dbReference type="Proteomes" id="UP000050430">
    <property type="component" value="Unassembled WGS sequence"/>
</dbReference>
<dbReference type="AlphaFoldDB" id="A0A0P6WPH6"/>
<dbReference type="Gene3D" id="3.90.550.10">
    <property type="entry name" value="Spore Coat Polysaccharide Biosynthesis Protein SpsA, Chain A"/>
    <property type="match status" value="1"/>
</dbReference>
<dbReference type="PANTHER" id="PTHR48090">
    <property type="entry name" value="UNDECAPRENYL-PHOSPHATE 4-DEOXY-4-FORMAMIDO-L-ARABINOSE TRANSFERASE-RELATED"/>
    <property type="match status" value="1"/>
</dbReference>
<dbReference type="Pfam" id="PF00535">
    <property type="entry name" value="Glycos_transf_2"/>
    <property type="match status" value="1"/>
</dbReference>
<keyword evidence="2" id="KW-0808">Transferase</keyword>
<dbReference type="EMBL" id="LGCK01000010">
    <property type="protein sequence ID" value="KPL71963.1"/>
    <property type="molecule type" value="Genomic_DNA"/>
</dbReference>
<dbReference type="InterPro" id="IPR029044">
    <property type="entry name" value="Nucleotide-diphossugar_trans"/>
</dbReference>
<evidence type="ECO:0000259" key="1">
    <source>
        <dbReference type="Pfam" id="PF00535"/>
    </source>
</evidence>
<name>A0A0P6WPH6_9CHLR</name>
<sequence length="227" mass="26045">MNVSTIIPVFNEKSTIEEIIRRVKATNIVSEIVIVDDGSIDGTRDILATYKDDPVVKVFLHEKNMGKGAAVRTGILSATGDVLIIQDADLEYDPRDYPTLLKPIQEGIAEVVYGSRFLGGARRPILYWNMVANKILTFLTNILYNNILSDMETGYKVFYREKVKDIPLHAHGFEFEPEFTAKILKRHIRIFEVPITFNPRDYDQGKKIKAWDGFIAVWTLIRYRFTD</sequence>
<dbReference type="InterPro" id="IPR050256">
    <property type="entry name" value="Glycosyltransferase_2"/>
</dbReference>
<proteinExistence type="predicted"/>
<keyword evidence="3" id="KW-1185">Reference proteome</keyword>
<evidence type="ECO:0000313" key="2">
    <source>
        <dbReference type="EMBL" id="KPL71963.1"/>
    </source>
</evidence>
<dbReference type="STRING" id="229920.ADM99_10460"/>
<dbReference type="InterPro" id="IPR001173">
    <property type="entry name" value="Glyco_trans_2-like"/>
</dbReference>
<protein>
    <submittedName>
        <fullName evidence="2">Glycosyl transferase</fullName>
    </submittedName>
</protein>
<dbReference type="PANTHER" id="PTHR48090:SF7">
    <property type="entry name" value="RFBJ PROTEIN"/>
    <property type="match status" value="1"/>
</dbReference>
<reference evidence="2 3" key="1">
    <citation type="submission" date="2015-07" db="EMBL/GenBank/DDBJ databases">
        <title>Genome sequence of Leptolinea tardivitalis DSM 16556.</title>
        <authorList>
            <person name="Hemp J."/>
            <person name="Ward L.M."/>
            <person name="Pace L.A."/>
            <person name="Fischer W.W."/>
        </authorList>
    </citation>
    <scope>NUCLEOTIDE SEQUENCE [LARGE SCALE GENOMIC DNA]</scope>
    <source>
        <strain evidence="2 3">YMTK-2</strain>
    </source>
</reference>
<dbReference type="GO" id="GO:0016740">
    <property type="term" value="F:transferase activity"/>
    <property type="evidence" value="ECO:0007669"/>
    <property type="project" value="UniProtKB-KW"/>
</dbReference>
<feature type="domain" description="Glycosyltransferase 2-like" evidence="1">
    <location>
        <begin position="4"/>
        <end position="165"/>
    </location>
</feature>
<gene>
    <name evidence="2" type="ORF">ADM99_10460</name>
</gene>
<dbReference type="PATRIC" id="fig|229920.5.peg.2005"/>
<dbReference type="SUPFAM" id="SSF53448">
    <property type="entry name" value="Nucleotide-diphospho-sugar transferases"/>
    <property type="match status" value="1"/>
</dbReference>
<dbReference type="OrthoDB" id="9810303at2"/>
<organism evidence="2 3">
    <name type="scientific">Leptolinea tardivitalis</name>
    <dbReference type="NCBI Taxonomy" id="229920"/>
    <lineage>
        <taxon>Bacteria</taxon>
        <taxon>Bacillati</taxon>
        <taxon>Chloroflexota</taxon>
        <taxon>Anaerolineae</taxon>
        <taxon>Anaerolineales</taxon>
        <taxon>Anaerolineaceae</taxon>
        <taxon>Leptolinea</taxon>
    </lineage>
</organism>
<comment type="caution">
    <text evidence="2">The sequence shown here is derived from an EMBL/GenBank/DDBJ whole genome shotgun (WGS) entry which is preliminary data.</text>
</comment>
<accession>A0A0P6WPH6</accession>